<protein>
    <recommendedName>
        <fullName evidence="3">F-box domain-containing protein</fullName>
    </recommendedName>
</protein>
<dbReference type="Proteomes" id="UP000629468">
    <property type="component" value="Unassembled WGS sequence"/>
</dbReference>
<organism evidence="1 2">
    <name type="scientific">Agaricus bisporus var. burnettii</name>
    <dbReference type="NCBI Taxonomy" id="192524"/>
    <lineage>
        <taxon>Eukaryota</taxon>
        <taxon>Fungi</taxon>
        <taxon>Dikarya</taxon>
        <taxon>Basidiomycota</taxon>
        <taxon>Agaricomycotina</taxon>
        <taxon>Agaricomycetes</taxon>
        <taxon>Agaricomycetidae</taxon>
        <taxon>Agaricales</taxon>
        <taxon>Agaricineae</taxon>
        <taxon>Agaricaceae</taxon>
        <taxon>Agaricus</taxon>
    </lineage>
</organism>
<sequence length="388" mass="45582">MQLESRAAMLDADGPGQSNARRADLLHRRNFLESPICRLPPEVFSRIISVSIIPIQYNQQNQPITIPTTKDLFRLGSVCSHWYHATRSDTQFWGTFALCDIDVTDESVPDYASLLRYYYKHVGTAGLSVWIYHIHVPSRPGNMLHQIFPIILEENAGKLRSFHVWDFYPPEHDYCIATSIFDYAQKDVQFTRLVELEFSWDWEIPAPPCSLFRNSPLLRTVSLDIPRHNMMFPWNRITTMKICRTNLEYALLLLSSHPHFTDFSFEQPFDYFKGSRTWFPKPHVLFDMQLTTKFGWRNSCRDESSRYDPWNTQLLFAHFRFPNLRQLDWCAPAPSNNPSTREFFASMQRLERLGFHPSARSSISQYFDIFKNLKTLDIKLGQEADFDR</sequence>
<gene>
    <name evidence="1" type="ORF">Agabi119p4_2383</name>
</gene>
<reference evidence="1 2" key="1">
    <citation type="journal article" name="Sci. Rep.">
        <title>Telomere-to-telomere assembled and centromere annotated genomes of the two main subspecies of the button mushroom Agaricus bisporus reveal especially polymorphic chromosome ends.</title>
        <authorList>
            <person name="Sonnenberg A.S.M."/>
            <person name="Sedaghat-Telgerd N."/>
            <person name="Lavrijssen B."/>
            <person name="Ohm R.A."/>
            <person name="Hendrickx P.M."/>
            <person name="Scholtmeijer K."/>
            <person name="Baars J.J.P."/>
            <person name="van Peer A."/>
        </authorList>
    </citation>
    <scope>NUCLEOTIDE SEQUENCE [LARGE SCALE GENOMIC DNA]</scope>
    <source>
        <strain evidence="1 2">H119_p4</strain>
    </source>
</reference>
<dbReference type="EMBL" id="JABXXO010000003">
    <property type="protein sequence ID" value="KAF7783007.1"/>
    <property type="molecule type" value="Genomic_DNA"/>
</dbReference>
<accession>A0A8H7F943</accession>
<evidence type="ECO:0008006" key="3">
    <source>
        <dbReference type="Google" id="ProtNLM"/>
    </source>
</evidence>
<evidence type="ECO:0000313" key="1">
    <source>
        <dbReference type="EMBL" id="KAF7783007.1"/>
    </source>
</evidence>
<comment type="caution">
    <text evidence="1">The sequence shown here is derived from an EMBL/GenBank/DDBJ whole genome shotgun (WGS) entry which is preliminary data.</text>
</comment>
<evidence type="ECO:0000313" key="2">
    <source>
        <dbReference type="Proteomes" id="UP000629468"/>
    </source>
</evidence>
<dbReference type="AlphaFoldDB" id="A0A8H7F943"/>
<proteinExistence type="predicted"/>
<name>A0A8H7F943_AGABI</name>